<dbReference type="GO" id="GO:0016491">
    <property type="term" value="F:oxidoreductase activity"/>
    <property type="evidence" value="ECO:0007669"/>
    <property type="project" value="InterPro"/>
</dbReference>
<dbReference type="PANTHER" id="PTHR36124:SF1">
    <property type="entry name" value="ER-BOUND OXYGENASE MPAB_MPAB'_RUBBER OXYGENASE CATALYTIC DOMAIN-CONTAINING PROTEIN"/>
    <property type="match status" value="1"/>
</dbReference>
<dbReference type="InterPro" id="IPR011990">
    <property type="entry name" value="TPR-like_helical_dom_sf"/>
</dbReference>
<proteinExistence type="predicted"/>
<dbReference type="GO" id="GO:0016567">
    <property type="term" value="P:protein ubiquitination"/>
    <property type="evidence" value="ECO:0007669"/>
    <property type="project" value="InterPro"/>
</dbReference>
<dbReference type="OrthoDB" id="545169at2759"/>
<dbReference type="InterPro" id="IPR003613">
    <property type="entry name" value="Ubox_domain"/>
</dbReference>
<dbReference type="EMBL" id="BLJY01000001">
    <property type="protein sequence ID" value="GFF12457.1"/>
    <property type="molecule type" value="Genomic_DNA"/>
</dbReference>
<feature type="domain" description="U-box" evidence="3">
    <location>
        <begin position="209"/>
        <end position="282"/>
    </location>
</feature>
<evidence type="ECO:0000256" key="2">
    <source>
        <dbReference type="ARBA" id="ARBA00023110"/>
    </source>
</evidence>
<sequence>MSAVELKEKGNQLFKQGDFSGAEDLFSQAILKNPKEPTFFSNRALTRIRLGDWAGVEQDARAAIALLGVKDPASLKSRSYLAQALIQLHRPQEAYEVAIDAYRASLAAKSVQTETLSRTVLRAKQQIWAAKEARRLREMDDTLAYVEGLADAELERALGELRRRRDAGEIGQVGFLEDERALREEAERKRANVREAFRIASKGEVQERIVPDYLVDGITFEIMHDPVITPSGTSFDRVGITKYVEQAHVDPITRVPMSVNDLRPNYALKAACEEFLDKNGWAVDCLTLYNCMADRMAMDSMQAAVQRGIHVYPVPTWIILALCSYLLLVRILRTRNLRHLSCKYQAYLHNPYAMSYHTAHDILKNTILREFPFMYGFGTQFALVKSYSIASGTKLLVQTRRLTTPSRVGKRSEDTGVLIGELLVSGIDSTRGREALAKMNWIHRQYGSRIGNDELIHTLALFALEPQRWIDAHEWRPLTDLERVAIFVYWREIGHRMGMRDIPDSIDALRRWAAAFEKTHMVYAESNWLCTNATLDLFVRPLPVFLRRFAKILMACFLEPHVRPMLGVEHPPAALEALVEFVFWARAAVIKYLFLPRWRDVDVLGKQDGASGRVRRNAYLFEPWYVPEGMLSAVWRMLGSSRPLPGPEYMSEGYLPRELGPLEFKERSKDDVLREAEEMRQYALKAGATGMGCPFSFAG</sequence>
<dbReference type="Pfam" id="PF09995">
    <property type="entry name" value="MPAB_Lcp_cat"/>
    <property type="match status" value="1"/>
</dbReference>
<dbReference type="PANTHER" id="PTHR36124">
    <property type="match status" value="1"/>
</dbReference>
<dbReference type="PROSITE" id="PS51698">
    <property type="entry name" value="U_BOX"/>
    <property type="match status" value="1"/>
</dbReference>
<comment type="caution">
    <text evidence="4">The sequence shown here is derived from an EMBL/GenBank/DDBJ whole genome shotgun (WGS) entry which is preliminary data.</text>
</comment>
<keyword evidence="2" id="KW-0697">Rotamase</keyword>
<evidence type="ECO:0000313" key="4">
    <source>
        <dbReference type="EMBL" id="GFF12457.1"/>
    </source>
</evidence>
<dbReference type="VEuPathDB" id="FungiDB:ATEG_01474"/>
<dbReference type="Gene3D" id="3.30.40.10">
    <property type="entry name" value="Zinc/RING finger domain, C3HC4 (zinc finger)"/>
    <property type="match status" value="1"/>
</dbReference>
<dbReference type="InterPro" id="IPR018713">
    <property type="entry name" value="MPAB/Lcp_cat_dom"/>
</dbReference>
<name>A0A5M3YQL6_ASPTE</name>
<evidence type="ECO:0000256" key="1">
    <source>
        <dbReference type="ARBA" id="ARBA00013194"/>
    </source>
</evidence>
<keyword evidence="2" id="KW-0413">Isomerase</keyword>
<accession>A0A5M3YQL6</accession>
<dbReference type="InterPro" id="IPR019734">
    <property type="entry name" value="TPR_rpt"/>
</dbReference>
<dbReference type="SUPFAM" id="SSF57850">
    <property type="entry name" value="RING/U-box"/>
    <property type="match status" value="1"/>
</dbReference>
<dbReference type="AlphaFoldDB" id="A0A5M3YQL6"/>
<dbReference type="SMART" id="SM00504">
    <property type="entry name" value="Ubox"/>
    <property type="match status" value="1"/>
</dbReference>
<reference evidence="4 5" key="1">
    <citation type="submission" date="2020-01" db="EMBL/GenBank/DDBJ databases">
        <title>Aspergillus terreus IFO 6365 whole genome shotgun sequence.</title>
        <authorList>
            <person name="Kanamasa S."/>
            <person name="Takahashi H."/>
        </authorList>
    </citation>
    <scope>NUCLEOTIDE SEQUENCE [LARGE SCALE GENOMIC DNA]</scope>
    <source>
        <strain evidence="4 5">IFO 6365</strain>
    </source>
</reference>
<dbReference type="PROSITE" id="PS50005">
    <property type="entry name" value="TPR"/>
    <property type="match status" value="1"/>
</dbReference>
<dbReference type="InterPro" id="IPR046366">
    <property type="entry name" value="MPAB"/>
</dbReference>
<dbReference type="Gene3D" id="1.25.40.10">
    <property type="entry name" value="Tetratricopeptide repeat domain"/>
    <property type="match status" value="1"/>
</dbReference>
<dbReference type="VEuPathDB" id="FungiDB:ATEG_01475"/>
<evidence type="ECO:0000259" key="3">
    <source>
        <dbReference type="PROSITE" id="PS51698"/>
    </source>
</evidence>
<dbReference type="SUPFAM" id="SSF48452">
    <property type="entry name" value="TPR-like"/>
    <property type="match status" value="1"/>
</dbReference>
<gene>
    <name evidence="4" type="ORF">ATEIFO6365_0001068000</name>
</gene>
<dbReference type="Pfam" id="PF04564">
    <property type="entry name" value="U-box"/>
    <property type="match status" value="1"/>
</dbReference>
<evidence type="ECO:0000313" key="5">
    <source>
        <dbReference type="Proteomes" id="UP000452235"/>
    </source>
</evidence>
<keyword evidence="5" id="KW-1185">Reference proteome</keyword>
<dbReference type="EC" id="5.2.1.8" evidence="1"/>
<organism evidence="4 5">
    <name type="scientific">Aspergillus terreus</name>
    <dbReference type="NCBI Taxonomy" id="33178"/>
    <lineage>
        <taxon>Eukaryota</taxon>
        <taxon>Fungi</taxon>
        <taxon>Dikarya</taxon>
        <taxon>Ascomycota</taxon>
        <taxon>Pezizomycotina</taxon>
        <taxon>Eurotiomycetes</taxon>
        <taxon>Eurotiomycetidae</taxon>
        <taxon>Eurotiales</taxon>
        <taxon>Aspergillaceae</taxon>
        <taxon>Aspergillus</taxon>
        <taxon>Aspergillus subgen. Circumdati</taxon>
    </lineage>
</organism>
<dbReference type="Proteomes" id="UP000452235">
    <property type="component" value="Unassembled WGS sequence"/>
</dbReference>
<dbReference type="GO" id="GO:0004842">
    <property type="term" value="F:ubiquitin-protein transferase activity"/>
    <property type="evidence" value="ECO:0007669"/>
    <property type="project" value="InterPro"/>
</dbReference>
<dbReference type="InterPro" id="IPR013083">
    <property type="entry name" value="Znf_RING/FYVE/PHD"/>
</dbReference>
<dbReference type="GO" id="GO:0003755">
    <property type="term" value="F:peptidyl-prolyl cis-trans isomerase activity"/>
    <property type="evidence" value="ECO:0007669"/>
    <property type="project" value="UniProtKB-KW"/>
</dbReference>
<protein>
    <recommendedName>
        <fullName evidence="1">peptidylprolyl isomerase</fullName>
        <ecNumber evidence="1">5.2.1.8</ecNumber>
    </recommendedName>
</protein>